<keyword evidence="6" id="KW-0967">Endosome</keyword>
<evidence type="ECO:0000256" key="10">
    <source>
        <dbReference type="ARBA" id="ARBA00023136"/>
    </source>
</evidence>
<feature type="transmembrane region" description="Helical" evidence="15">
    <location>
        <begin position="240"/>
        <end position="262"/>
    </location>
</feature>
<dbReference type="GO" id="GO:0031902">
    <property type="term" value="C:late endosome membrane"/>
    <property type="evidence" value="ECO:0007669"/>
    <property type="project" value="UniProtKB-SubCell"/>
</dbReference>
<evidence type="ECO:0000256" key="15">
    <source>
        <dbReference type="SAM" id="Phobius"/>
    </source>
</evidence>
<comment type="similarity">
    <text evidence="14">Belongs to the amino acid/polyamine transporter 2 family. SLC38A9 subfamily.</text>
</comment>
<feature type="domain" description="Amino acid transporter transmembrane" evidence="16">
    <location>
        <begin position="1"/>
        <end position="401"/>
    </location>
</feature>
<keyword evidence="5" id="KW-0479">Metal-binding</keyword>
<keyword evidence="13" id="KW-0458">Lysosome</keyword>
<evidence type="ECO:0000256" key="7">
    <source>
        <dbReference type="ARBA" id="ARBA00022970"/>
    </source>
</evidence>
<dbReference type="Proteomes" id="UP000186922">
    <property type="component" value="Unassembled WGS sequence"/>
</dbReference>
<name>A0A1D1VXF4_RAMVA</name>
<feature type="transmembrane region" description="Helical" evidence="15">
    <location>
        <begin position="282"/>
        <end position="310"/>
    </location>
</feature>
<keyword evidence="3" id="KW-0813">Transport</keyword>
<comment type="subcellular location">
    <subcellularLocation>
        <location evidence="1">Late endosome membrane</location>
        <topology evidence="1">Multi-pass membrane protein</topology>
    </subcellularLocation>
    <subcellularLocation>
        <location evidence="2">Lysosome membrane</location>
        <topology evidence="2">Multi-pass membrane protein</topology>
    </subcellularLocation>
</comment>
<dbReference type="EMBL" id="BDGG01000013">
    <property type="protein sequence ID" value="GAV06120.1"/>
    <property type="molecule type" value="Genomic_DNA"/>
</dbReference>
<dbReference type="GO" id="GO:0015179">
    <property type="term" value="F:L-amino acid transmembrane transporter activity"/>
    <property type="evidence" value="ECO:0007669"/>
    <property type="project" value="TreeGrafter"/>
</dbReference>
<evidence type="ECO:0000256" key="5">
    <source>
        <dbReference type="ARBA" id="ARBA00022723"/>
    </source>
</evidence>
<feature type="transmembrane region" description="Helical" evidence="15">
    <location>
        <begin position="137"/>
        <end position="157"/>
    </location>
</feature>
<sequence>MGTTLLAIPWTITQAGFTLGIFLTLLIAGLELYTCTLVLRLAQVMRDEQLDQNNVQQVVEFSDLCRYFINARFGNVATVISVITILTASVAYWILMSGFLFNIGQSIFEFSVTNATQFLNATVGPIGATPITSFETIWTTKLTPVLLVAVVYPLCLIRNPAVFQKLNSLGVISIVYFVIFIAVKAASWGINYDACKDPSIKDWNLSFPALTGTITLGFFVHNAVIAMTNQAAPSTRIRDLGYGYLLVLVTYLYIGISVYITFPDAKSTIRDNILKNFASTDVLAFVARVGLLFQMSATFPLIVYIARLQLIKVLFGRNENLLLWRAVVAAGVIALGLLAAVFFPNIGAVLRISGSLAGLAFAFTLPCVVYLTYLRREGRATHGVVWSHVLIVLLGFINFVLQFI</sequence>
<proteinExistence type="inferred from homology"/>
<dbReference type="AlphaFoldDB" id="A0A1D1VXF4"/>
<evidence type="ECO:0000256" key="4">
    <source>
        <dbReference type="ARBA" id="ARBA00022692"/>
    </source>
</evidence>
<keyword evidence="4 15" id="KW-0812">Transmembrane</keyword>
<evidence type="ECO:0000256" key="14">
    <source>
        <dbReference type="ARBA" id="ARBA00038442"/>
    </source>
</evidence>
<accession>A0A1D1VXF4</accession>
<dbReference type="OrthoDB" id="294730at2759"/>
<evidence type="ECO:0000256" key="13">
    <source>
        <dbReference type="ARBA" id="ARBA00023228"/>
    </source>
</evidence>
<dbReference type="Pfam" id="PF01490">
    <property type="entry name" value="Aa_trans"/>
    <property type="match status" value="1"/>
</dbReference>
<evidence type="ECO:0000259" key="16">
    <source>
        <dbReference type="Pfam" id="PF01490"/>
    </source>
</evidence>
<evidence type="ECO:0000256" key="9">
    <source>
        <dbReference type="ARBA" id="ARBA00023053"/>
    </source>
</evidence>
<evidence type="ECO:0000256" key="11">
    <source>
        <dbReference type="ARBA" id="ARBA00023157"/>
    </source>
</evidence>
<evidence type="ECO:0000313" key="18">
    <source>
        <dbReference type="Proteomes" id="UP000186922"/>
    </source>
</evidence>
<keyword evidence="11" id="KW-1015">Disulfide bond</keyword>
<feature type="transmembrane region" description="Helical" evidence="15">
    <location>
        <begin position="15"/>
        <end position="39"/>
    </location>
</feature>
<dbReference type="InterPro" id="IPR013057">
    <property type="entry name" value="AA_transpt_TM"/>
</dbReference>
<feature type="transmembrane region" description="Helical" evidence="15">
    <location>
        <begin position="76"/>
        <end position="95"/>
    </location>
</feature>
<feature type="transmembrane region" description="Helical" evidence="15">
    <location>
        <begin position="349"/>
        <end position="371"/>
    </location>
</feature>
<keyword evidence="7" id="KW-0029">Amino-acid transport</keyword>
<evidence type="ECO:0000256" key="1">
    <source>
        <dbReference type="ARBA" id="ARBA00004107"/>
    </source>
</evidence>
<keyword evidence="18" id="KW-1185">Reference proteome</keyword>
<dbReference type="STRING" id="947166.A0A1D1VXF4"/>
<keyword evidence="9" id="KW-0915">Sodium</keyword>
<feature type="transmembrane region" description="Helical" evidence="15">
    <location>
        <begin position="383"/>
        <end position="401"/>
    </location>
</feature>
<evidence type="ECO:0000256" key="8">
    <source>
        <dbReference type="ARBA" id="ARBA00022989"/>
    </source>
</evidence>
<dbReference type="PANTHER" id="PTHR22950:SF244">
    <property type="entry name" value="NEUTRAL AMINO ACID TRANSPORTER 9"/>
    <property type="match status" value="1"/>
</dbReference>
<evidence type="ECO:0000256" key="3">
    <source>
        <dbReference type="ARBA" id="ARBA00022448"/>
    </source>
</evidence>
<organism evidence="17 18">
    <name type="scientific">Ramazzottius varieornatus</name>
    <name type="common">Water bear</name>
    <name type="synonym">Tardigrade</name>
    <dbReference type="NCBI Taxonomy" id="947166"/>
    <lineage>
        <taxon>Eukaryota</taxon>
        <taxon>Metazoa</taxon>
        <taxon>Ecdysozoa</taxon>
        <taxon>Tardigrada</taxon>
        <taxon>Eutardigrada</taxon>
        <taxon>Parachela</taxon>
        <taxon>Hypsibioidea</taxon>
        <taxon>Ramazzottiidae</taxon>
        <taxon>Ramazzottius</taxon>
    </lineage>
</organism>
<reference evidence="17 18" key="1">
    <citation type="journal article" date="2016" name="Nat. Commun.">
        <title>Extremotolerant tardigrade genome and improved radiotolerance of human cultured cells by tardigrade-unique protein.</title>
        <authorList>
            <person name="Hashimoto T."/>
            <person name="Horikawa D.D."/>
            <person name="Saito Y."/>
            <person name="Kuwahara H."/>
            <person name="Kozuka-Hata H."/>
            <person name="Shin-I T."/>
            <person name="Minakuchi Y."/>
            <person name="Ohishi K."/>
            <person name="Motoyama A."/>
            <person name="Aizu T."/>
            <person name="Enomoto A."/>
            <person name="Kondo K."/>
            <person name="Tanaka S."/>
            <person name="Hara Y."/>
            <person name="Koshikawa S."/>
            <person name="Sagara H."/>
            <person name="Miura T."/>
            <person name="Yokobori S."/>
            <person name="Miyagawa K."/>
            <person name="Suzuki Y."/>
            <person name="Kubo T."/>
            <person name="Oyama M."/>
            <person name="Kohara Y."/>
            <person name="Fujiyama A."/>
            <person name="Arakawa K."/>
            <person name="Katayama T."/>
            <person name="Toyoda A."/>
            <person name="Kunieda T."/>
        </authorList>
    </citation>
    <scope>NUCLEOTIDE SEQUENCE [LARGE SCALE GENOMIC DNA]</scope>
    <source>
        <strain evidence="17 18">YOKOZUNA-1</strain>
    </source>
</reference>
<feature type="transmembrane region" description="Helical" evidence="15">
    <location>
        <begin position="210"/>
        <end position="228"/>
    </location>
</feature>
<keyword evidence="8 15" id="KW-1133">Transmembrane helix</keyword>
<protein>
    <recommendedName>
        <fullName evidence="16">Amino acid transporter transmembrane domain-containing protein</fullName>
    </recommendedName>
</protein>
<evidence type="ECO:0000313" key="17">
    <source>
        <dbReference type="EMBL" id="GAV06120.1"/>
    </source>
</evidence>
<gene>
    <name evidence="17" type="primary">RvY_16152</name>
    <name evidence="17" type="synonym">RvY_16152.1</name>
    <name evidence="17" type="ORF">RvY_16152-1</name>
</gene>
<keyword evidence="12" id="KW-0325">Glycoprotein</keyword>
<evidence type="ECO:0000256" key="2">
    <source>
        <dbReference type="ARBA" id="ARBA00004155"/>
    </source>
</evidence>
<comment type="caution">
    <text evidence="17">The sequence shown here is derived from an EMBL/GenBank/DDBJ whole genome shotgun (WGS) entry which is preliminary data.</text>
</comment>
<feature type="transmembrane region" description="Helical" evidence="15">
    <location>
        <begin position="322"/>
        <end position="343"/>
    </location>
</feature>
<dbReference type="PANTHER" id="PTHR22950">
    <property type="entry name" value="AMINO ACID TRANSPORTER"/>
    <property type="match status" value="1"/>
</dbReference>
<dbReference type="GO" id="GO:0046872">
    <property type="term" value="F:metal ion binding"/>
    <property type="evidence" value="ECO:0007669"/>
    <property type="project" value="UniProtKB-KW"/>
</dbReference>
<keyword evidence="10 15" id="KW-0472">Membrane</keyword>
<feature type="transmembrane region" description="Helical" evidence="15">
    <location>
        <begin position="169"/>
        <end position="190"/>
    </location>
</feature>
<evidence type="ECO:0000256" key="12">
    <source>
        <dbReference type="ARBA" id="ARBA00023180"/>
    </source>
</evidence>
<evidence type="ECO:0000256" key="6">
    <source>
        <dbReference type="ARBA" id="ARBA00022753"/>
    </source>
</evidence>
<dbReference type="GO" id="GO:0005765">
    <property type="term" value="C:lysosomal membrane"/>
    <property type="evidence" value="ECO:0007669"/>
    <property type="project" value="UniProtKB-SubCell"/>
</dbReference>